<keyword evidence="4" id="KW-0472">Membrane</keyword>
<dbReference type="InterPro" id="IPR001452">
    <property type="entry name" value="SH3_domain"/>
</dbReference>
<accession>A0ABP0ZEK2</accession>
<keyword evidence="4" id="KW-1133">Transmembrane helix</keyword>
<evidence type="ECO:0000256" key="2">
    <source>
        <dbReference type="PROSITE-ProRule" id="PRU00192"/>
    </source>
</evidence>
<evidence type="ECO:0000259" key="5">
    <source>
        <dbReference type="PROSITE" id="PS50002"/>
    </source>
</evidence>
<feature type="region of interest" description="Disordered" evidence="3">
    <location>
        <begin position="66"/>
        <end position="88"/>
    </location>
</feature>
<keyword evidence="4" id="KW-0812">Transmembrane</keyword>
<dbReference type="InterPro" id="IPR036028">
    <property type="entry name" value="SH3-like_dom_sf"/>
</dbReference>
<dbReference type="Pfam" id="PF00018">
    <property type="entry name" value="SH3_1"/>
    <property type="match status" value="1"/>
</dbReference>
<name>A0ABP0ZEK2_9ASCO</name>
<evidence type="ECO:0000313" key="6">
    <source>
        <dbReference type="EMBL" id="CAK9435895.1"/>
    </source>
</evidence>
<evidence type="ECO:0000313" key="7">
    <source>
        <dbReference type="Proteomes" id="UP001497383"/>
    </source>
</evidence>
<sequence>MSQLNDDTTLIMTLTRTATFSNGLMQAAGASPSQNPDGYISWIETTIATQSVMSIPVTYSRTQAPSSVSSSVASQPQPSTKLVSSQQTTVVSNTSTRLQASSAANSVQSATSSTYSPHLQFGDVPTSNSNQVGIAVGVPIAVFAVFFIALGAWYYMRIRKSKQKQLPQFKSFTFSDNAAASPTSSRTISAEQKQPYPVLFSPSNYLKTAKDLQDYRQEQSTFQRSMNRLSRMWPVRDREREMGEKNQANEARGRGEEGQEGGVGGGGNGGGGFVQRMSASMMTPIFLKKFKLGKITEEKPDSVRPQILKINGEGSSADDQNVLNRELYIAIRSYTKKLSDELTLSVGDKCTVLEKHSDGWFKVRLVESEKSLTLNETGFVPRMCLQKI</sequence>
<protein>
    <recommendedName>
        <fullName evidence="5">SH3 domain-containing protein</fullName>
    </recommendedName>
</protein>
<keyword evidence="7" id="KW-1185">Reference proteome</keyword>
<feature type="region of interest" description="Disordered" evidence="3">
    <location>
        <begin position="238"/>
        <end position="267"/>
    </location>
</feature>
<dbReference type="EMBL" id="OZ022405">
    <property type="protein sequence ID" value="CAK9435895.1"/>
    <property type="molecule type" value="Genomic_DNA"/>
</dbReference>
<dbReference type="SUPFAM" id="SSF50044">
    <property type="entry name" value="SH3-domain"/>
    <property type="match status" value="1"/>
</dbReference>
<evidence type="ECO:0000256" key="3">
    <source>
        <dbReference type="SAM" id="MobiDB-lite"/>
    </source>
</evidence>
<evidence type="ECO:0000256" key="4">
    <source>
        <dbReference type="SAM" id="Phobius"/>
    </source>
</evidence>
<reference evidence="6 7" key="1">
    <citation type="submission" date="2024-03" db="EMBL/GenBank/DDBJ databases">
        <authorList>
            <person name="Brejova B."/>
        </authorList>
    </citation>
    <scope>NUCLEOTIDE SEQUENCE [LARGE SCALE GENOMIC DNA]</scope>
    <source>
        <strain evidence="6 7">CBS 14171</strain>
    </source>
</reference>
<dbReference type="Gene3D" id="2.30.30.40">
    <property type="entry name" value="SH3 Domains"/>
    <property type="match status" value="1"/>
</dbReference>
<dbReference type="SMART" id="SM00326">
    <property type="entry name" value="SH3"/>
    <property type="match status" value="1"/>
</dbReference>
<feature type="domain" description="SH3" evidence="5">
    <location>
        <begin position="323"/>
        <end position="388"/>
    </location>
</feature>
<evidence type="ECO:0000256" key="1">
    <source>
        <dbReference type="ARBA" id="ARBA00022443"/>
    </source>
</evidence>
<dbReference type="GeneID" id="92205724"/>
<gene>
    <name evidence="6" type="ORF">LODBEIA_P05280</name>
</gene>
<dbReference type="PROSITE" id="PS50002">
    <property type="entry name" value="SH3"/>
    <property type="match status" value="1"/>
</dbReference>
<proteinExistence type="predicted"/>
<feature type="transmembrane region" description="Helical" evidence="4">
    <location>
        <begin position="132"/>
        <end position="155"/>
    </location>
</feature>
<organism evidence="6 7">
    <name type="scientific">Lodderomyces beijingensis</name>
    <dbReference type="NCBI Taxonomy" id="1775926"/>
    <lineage>
        <taxon>Eukaryota</taxon>
        <taxon>Fungi</taxon>
        <taxon>Dikarya</taxon>
        <taxon>Ascomycota</taxon>
        <taxon>Saccharomycotina</taxon>
        <taxon>Pichiomycetes</taxon>
        <taxon>Debaryomycetaceae</taxon>
        <taxon>Candida/Lodderomyces clade</taxon>
        <taxon>Lodderomyces</taxon>
    </lineage>
</organism>
<dbReference type="RefSeq" id="XP_066827466.1">
    <property type="nucleotide sequence ID" value="XM_066975594.1"/>
</dbReference>
<keyword evidence="1 2" id="KW-0728">SH3 domain</keyword>
<dbReference type="Proteomes" id="UP001497383">
    <property type="component" value="Chromosome 1"/>
</dbReference>